<feature type="chain" id="PRO_5040860712" description="Infection structure specific protein" evidence="1">
    <location>
        <begin position="17"/>
        <end position="176"/>
    </location>
</feature>
<organism evidence="2 3">
    <name type="scientific">Fusarium torreyae</name>
    <dbReference type="NCBI Taxonomy" id="1237075"/>
    <lineage>
        <taxon>Eukaryota</taxon>
        <taxon>Fungi</taxon>
        <taxon>Dikarya</taxon>
        <taxon>Ascomycota</taxon>
        <taxon>Pezizomycotina</taxon>
        <taxon>Sordariomycetes</taxon>
        <taxon>Hypocreomycetidae</taxon>
        <taxon>Hypocreales</taxon>
        <taxon>Nectriaceae</taxon>
        <taxon>Fusarium</taxon>
    </lineage>
</organism>
<gene>
    <name evidence="2" type="ORF">NW762_003241</name>
</gene>
<name>A0A9W8VIW7_9HYPO</name>
<evidence type="ECO:0008006" key="4">
    <source>
        <dbReference type="Google" id="ProtNLM"/>
    </source>
</evidence>
<keyword evidence="3" id="KW-1185">Reference proteome</keyword>
<dbReference type="Proteomes" id="UP001152049">
    <property type="component" value="Unassembled WGS sequence"/>
</dbReference>
<dbReference type="OrthoDB" id="4845881at2759"/>
<accession>A0A9W8VIW7</accession>
<protein>
    <recommendedName>
        <fullName evidence="4">Infection structure specific protein</fullName>
    </recommendedName>
</protein>
<evidence type="ECO:0000313" key="3">
    <source>
        <dbReference type="Proteomes" id="UP001152049"/>
    </source>
</evidence>
<feature type="signal peptide" evidence="1">
    <location>
        <begin position="1"/>
        <end position="16"/>
    </location>
</feature>
<proteinExistence type="predicted"/>
<reference evidence="2" key="1">
    <citation type="submission" date="2022-09" db="EMBL/GenBank/DDBJ databases">
        <title>Fusarium specimens isolated from Avocado Roots.</title>
        <authorList>
            <person name="Stajich J."/>
            <person name="Roper C."/>
            <person name="Heimlech-Rivalta G."/>
        </authorList>
    </citation>
    <scope>NUCLEOTIDE SEQUENCE</scope>
    <source>
        <strain evidence="2">CF00136</strain>
    </source>
</reference>
<dbReference type="AlphaFoldDB" id="A0A9W8VIW7"/>
<comment type="caution">
    <text evidence="2">The sequence shown here is derived from an EMBL/GenBank/DDBJ whole genome shotgun (WGS) entry which is preliminary data.</text>
</comment>
<evidence type="ECO:0000313" key="2">
    <source>
        <dbReference type="EMBL" id="KAJ4267142.1"/>
    </source>
</evidence>
<dbReference type="EMBL" id="JAOQAZ010000004">
    <property type="protein sequence ID" value="KAJ4267142.1"/>
    <property type="molecule type" value="Genomic_DNA"/>
</dbReference>
<sequence>MRSAIILTVGATIVAATHPALERLEKRDAKECASVAQEILPDLTNIPTPEGSLASFIASQTQIASQTDSCVIPAVTGSMAKDYTSYVSKLSSWYDDQKAGLSSLMDACSDVPEVKSEIDSITKTASTCDKFTWAKETGSSSSSSDGKKDGGNAAGMNSVKAGIVLAVAGIAGVFML</sequence>
<keyword evidence="1" id="KW-0732">Signal</keyword>
<evidence type="ECO:0000256" key="1">
    <source>
        <dbReference type="SAM" id="SignalP"/>
    </source>
</evidence>